<dbReference type="InterPro" id="IPR013324">
    <property type="entry name" value="RNA_pol_sigma_r3/r4-like"/>
</dbReference>
<organism evidence="8 9">
    <name type="scientific">Actinomycetospora termitidis</name>
    <dbReference type="NCBI Taxonomy" id="3053470"/>
    <lineage>
        <taxon>Bacteria</taxon>
        <taxon>Bacillati</taxon>
        <taxon>Actinomycetota</taxon>
        <taxon>Actinomycetes</taxon>
        <taxon>Pseudonocardiales</taxon>
        <taxon>Pseudonocardiaceae</taxon>
        <taxon>Actinomycetospora</taxon>
    </lineage>
</organism>
<feature type="domain" description="RNA polymerase sigma factor 70 region 4 type 2" evidence="7">
    <location>
        <begin position="122"/>
        <end position="169"/>
    </location>
</feature>
<evidence type="ECO:0000259" key="6">
    <source>
        <dbReference type="Pfam" id="PF04542"/>
    </source>
</evidence>
<dbReference type="InterPro" id="IPR013249">
    <property type="entry name" value="RNA_pol_sigma70_r4_t2"/>
</dbReference>
<dbReference type="Gene3D" id="1.10.1740.10">
    <property type="match status" value="1"/>
</dbReference>
<evidence type="ECO:0000256" key="1">
    <source>
        <dbReference type="ARBA" id="ARBA00010641"/>
    </source>
</evidence>
<dbReference type="PANTHER" id="PTHR43133">
    <property type="entry name" value="RNA POLYMERASE ECF-TYPE SIGMA FACTO"/>
    <property type="match status" value="1"/>
</dbReference>
<dbReference type="InterPro" id="IPR039425">
    <property type="entry name" value="RNA_pol_sigma-70-like"/>
</dbReference>
<keyword evidence="5" id="KW-0804">Transcription</keyword>
<keyword evidence="2" id="KW-0805">Transcription regulation</keyword>
<dbReference type="InterPro" id="IPR013325">
    <property type="entry name" value="RNA_pol_sigma_r2"/>
</dbReference>
<evidence type="ECO:0000313" key="9">
    <source>
        <dbReference type="Proteomes" id="UP001231924"/>
    </source>
</evidence>
<dbReference type="SUPFAM" id="SSF88659">
    <property type="entry name" value="Sigma3 and sigma4 domains of RNA polymerase sigma factors"/>
    <property type="match status" value="1"/>
</dbReference>
<keyword evidence="9" id="KW-1185">Reference proteome</keyword>
<dbReference type="NCBIfam" id="TIGR02937">
    <property type="entry name" value="sigma70-ECF"/>
    <property type="match status" value="1"/>
</dbReference>
<dbReference type="EMBL" id="JASVWF010000006">
    <property type="protein sequence ID" value="MDL5158913.1"/>
    <property type="molecule type" value="Genomic_DNA"/>
</dbReference>
<evidence type="ECO:0000313" key="8">
    <source>
        <dbReference type="EMBL" id="MDL5158913.1"/>
    </source>
</evidence>
<keyword evidence="4" id="KW-0238">DNA-binding</keyword>
<comment type="caution">
    <text evidence="8">The sequence shown here is derived from an EMBL/GenBank/DDBJ whole genome shotgun (WGS) entry which is preliminary data.</text>
</comment>
<proteinExistence type="inferred from homology"/>
<evidence type="ECO:0000256" key="3">
    <source>
        <dbReference type="ARBA" id="ARBA00023082"/>
    </source>
</evidence>
<keyword evidence="3" id="KW-0731">Sigma factor</keyword>
<dbReference type="PANTHER" id="PTHR43133:SF8">
    <property type="entry name" value="RNA POLYMERASE SIGMA FACTOR HI_1459-RELATED"/>
    <property type="match status" value="1"/>
</dbReference>
<dbReference type="SUPFAM" id="SSF88946">
    <property type="entry name" value="Sigma2 domain of RNA polymerase sigma factors"/>
    <property type="match status" value="1"/>
</dbReference>
<evidence type="ECO:0000256" key="5">
    <source>
        <dbReference type="ARBA" id="ARBA00023163"/>
    </source>
</evidence>
<dbReference type="Proteomes" id="UP001231924">
    <property type="component" value="Unassembled WGS sequence"/>
</dbReference>
<protein>
    <submittedName>
        <fullName evidence="8">Sigma-70 family RNA polymerase sigma factor</fullName>
    </submittedName>
</protein>
<evidence type="ECO:0000256" key="4">
    <source>
        <dbReference type="ARBA" id="ARBA00023125"/>
    </source>
</evidence>
<dbReference type="InterPro" id="IPR036388">
    <property type="entry name" value="WH-like_DNA-bd_sf"/>
</dbReference>
<dbReference type="Pfam" id="PF04542">
    <property type="entry name" value="Sigma70_r2"/>
    <property type="match status" value="1"/>
</dbReference>
<dbReference type="InterPro" id="IPR014284">
    <property type="entry name" value="RNA_pol_sigma-70_dom"/>
</dbReference>
<dbReference type="InterPro" id="IPR007627">
    <property type="entry name" value="RNA_pol_sigma70_r2"/>
</dbReference>
<reference evidence="8 9" key="1">
    <citation type="submission" date="2023-06" db="EMBL/GenBank/DDBJ databases">
        <title>Actinomycetospora Odt1-22.</title>
        <authorList>
            <person name="Supong K."/>
        </authorList>
    </citation>
    <scope>NUCLEOTIDE SEQUENCE [LARGE SCALE GENOMIC DNA]</scope>
    <source>
        <strain evidence="8 9">Odt1-22</strain>
    </source>
</reference>
<sequence length="200" mass="21900">MSASVSNPASECHDDGPTPWLTCYVVHHRQLVAHARHVLGARADESEDVLQDVVHRFHRHPPRLRDRGAVHAYLRVAVRHGAITRLGRNREVPTGPDVVAAAVRPDPGFEDAVDTELVLGPALADLSPRQRQVIALVDLGHLPVAVAATRLGISVGSVKKHRFVGLRRLRDDPVVAGLRDTARSVECPTPSGRRSRKETR</sequence>
<name>A0ABT7ME17_9PSEU</name>
<evidence type="ECO:0000259" key="7">
    <source>
        <dbReference type="Pfam" id="PF08281"/>
    </source>
</evidence>
<dbReference type="Pfam" id="PF08281">
    <property type="entry name" value="Sigma70_r4_2"/>
    <property type="match status" value="1"/>
</dbReference>
<dbReference type="RefSeq" id="WP_286055475.1">
    <property type="nucleotide sequence ID" value="NZ_JASVWF010000006.1"/>
</dbReference>
<accession>A0ABT7ME17</accession>
<dbReference type="Gene3D" id="1.10.10.10">
    <property type="entry name" value="Winged helix-like DNA-binding domain superfamily/Winged helix DNA-binding domain"/>
    <property type="match status" value="1"/>
</dbReference>
<feature type="domain" description="RNA polymerase sigma-70 region 2" evidence="6">
    <location>
        <begin position="26"/>
        <end position="90"/>
    </location>
</feature>
<comment type="similarity">
    <text evidence="1">Belongs to the sigma-70 factor family. ECF subfamily.</text>
</comment>
<gene>
    <name evidence="8" type="ORF">QRT03_23295</name>
</gene>
<evidence type="ECO:0000256" key="2">
    <source>
        <dbReference type="ARBA" id="ARBA00023015"/>
    </source>
</evidence>